<proteinExistence type="predicted"/>
<evidence type="ECO:0000313" key="2">
    <source>
        <dbReference type="Proteomes" id="UP000657385"/>
    </source>
</evidence>
<keyword evidence="2" id="KW-1185">Reference proteome</keyword>
<sequence>MTEDRAQQVAQAWESLLRIRGLVQPDHSELPAPWERAQPVRAVALALEAAGVPICAVDGDAVVEGGAVVEPEERGGTRVTWRYLRGQRAVDAGEADLGAAADALGRAGWDALLYRAGRVRYLLVEPGRGG</sequence>
<protein>
    <submittedName>
        <fullName evidence="1">Uncharacterized protein</fullName>
    </submittedName>
</protein>
<organism evidence="1 2">
    <name type="scientific">Streptacidiphilus fuscans</name>
    <dbReference type="NCBI Taxonomy" id="2789292"/>
    <lineage>
        <taxon>Bacteria</taxon>
        <taxon>Bacillati</taxon>
        <taxon>Actinomycetota</taxon>
        <taxon>Actinomycetes</taxon>
        <taxon>Kitasatosporales</taxon>
        <taxon>Streptomycetaceae</taxon>
        <taxon>Streptacidiphilus</taxon>
    </lineage>
</organism>
<comment type="caution">
    <text evidence="1">The sequence shown here is derived from an EMBL/GenBank/DDBJ whole genome shotgun (WGS) entry which is preliminary data.</text>
</comment>
<reference evidence="1" key="1">
    <citation type="submission" date="2020-11" db="EMBL/GenBank/DDBJ databases">
        <title>Isolation and identification of active actinomycetes.</title>
        <authorList>
            <person name="Yu B."/>
        </authorList>
    </citation>
    <scope>NUCLEOTIDE SEQUENCE</scope>
    <source>
        <strain evidence="1">NEAU-YB345</strain>
    </source>
</reference>
<accession>A0A931B1Z1</accession>
<name>A0A931B1Z1_9ACTN</name>
<dbReference type="Proteomes" id="UP000657385">
    <property type="component" value="Unassembled WGS sequence"/>
</dbReference>
<dbReference type="EMBL" id="JADPRT010000002">
    <property type="protein sequence ID" value="MBF9067212.1"/>
    <property type="molecule type" value="Genomic_DNA"/>
</dbReference>
<evidence type="ECO:0000313" key="1">
    <source>
        <dbReference type="EMBL" id="MBF9067212.1"/>
    </source>
</evidence>
<dbReference type="AlphaFoldDB" id="A0A931B1Z1"/>
<gene>
    <name evidence="1" type="ORF">I2501_04045</name>
</gene>